<sequence>MEKTARKVPSARPNTENQERAYIAASRRTDRSLEARVQSARMASDIHKQRTGKHFRITEEIVMNEEMYEEEEDKLPRSFRVLAPHLMTASPDINGRLHDFVENKYQMAHLLANTNDHWRKENEINKMFALSFPHASQQAEHLSHSMSQTMFQTQQQPQSQPHLQAQPPQDMIAGAPSPYEPQCHHSFGGPHSYAAPSPFSAPSPFDTTQSSHTPSPVPRRSTFLSSVSYIPRTKPRNRSTTRSVSRSKSRSDRQGGSSRAKAQAPTPPNPGSQPDTPTPMMGGSSFDSAMDAGTPGTPSDVEAAGASIFTTELPPEVKLLMGHGVNHTDAGANWGHGSCDHEWPTAPTPYQGQMPMEHGMDFDSIDYGSMDYGSMHMPFKGGDVNEAVAQSPYDEDDALAGLDVTWEQLIDSSAWNNESQ</sequence>
<comment type="caution">
    <text evidence="2">The sequence shown here is derived from an EMBL/GenBank/DDBJ whole genome shotgun (WGS) entry which is preliminary data.</text>
</comment>
<name>A0AB34FT31_9HYPO</name>
<evidence type="ECO:0000256" key="1">
    <source>
        <dbReference type="SAM" id="MobiDB-lite"/>
    </source>
</evidence>
<organism evidence="2 3">
    <name type="scientific">Purpureocillium lavendulum</name>
    <dbReference type="NCBI Taxonomy" id="1247861"/>
    <lineage>
        <taxon>Eukaryota</taxon>
        <taxon>Fungi</taxon>
        <taxon>Dikarya</taxon>
        <taxon>Ascomycota</taxon>
        <taxon>Pezizomycotina</taxon>
        <taxon>Sordariomycetes</taxon>
        <taxon>Hypocreomycetidae</taxon>
        <taxon>Hypocreales</taxon>
        <taxon>Ophiocordycipitaceae</taxon>
        <taxon>Purpureocillium</taxon>
    </lineage>
</organism>
<proteinExistence type="predicted"/>
<protein>
    <submittedName>
        <fullName evidence="2">VanZ domain protein</fullName>
    </submittedName>
</protein>
<feature type="compositionally biased region" description="Low complexity" evidence="1">
    <location>
        <begin position="144"/>
        <end position="169"/>
    </location>
</feature>
<evidence type="ECO:0000313" key="3">
    <source>
        <dbReference type="Proteomes" id="UP001163105"/>
    </source>
</evidence>
<feature type="compositionally biased region" description="Low complexity" evidence="1">
    <location>
        <begin position="194"/>
        <end position="205"/>
    </location>
</feature>
<accession>A0AB34FT31</accession>
<evidence type="ECO:0000313" key="2">
    <source>
        <dbReference type="EMBL" id="KAJ6441225.1"/>
    </source>
</evidence>
<dbReference type="EMBL" id="JAQHRD010000005">
    <property type="protein sequence ID" value="KAJ6441225.1"/>
    <property type="molecule type" value="Genomic_DNA"/>
</dbReference>
<dbReference type="Proteomes" id="UP001163105">
    <property type="component" value="Unassembled WGS sequence"/>
</dbReference>
<dbReference type="AlphaFoldDB" id="A0AB34FT31"/>
<feature type="region of interest" description="Disordered" evidence="1">
    <location>
        <begin position="138"/>
        <end position="302"/>
    </location>
</feature>
<keyword evidence="3" id="KW-1185">Reference proteome</keyword>
<gene>
    <name evidence="2" type="ORF">O9K51_07021</name>
</gene>
<reference evidence="2" key="1">
    <citation type="submission" date="2023-01" db="EMBL/GenBank/DDBJ databases">
        <title>The growth and conidiation of Purpureocillium lavendulum are regulated by nitrogen source and histone H3K14 acetylation.</title>
        <authorList>
            <person name="Tang P."/>
            <person name="Han J."/>
            <person name="Zhang C."/>
            <person name="Tang P."/>
            <person name="Qi F."/>
            <person name="Zhang K."/>
            <person name="Liang L."/>
        </authorList>
    </citation>
    <scope>NUCLEOTIDE SEQUENCE</scope>
    <source>
        <strain evidence="2">YMF1.00683</strain>
    </source>
</reference>